<dbReference type="STRING" id="94643.A0A2A9M6V1"/>
<protein>
    <recommendedName>
        <fullName evidence="3">ELM2 domain-containing protein</fullName>
    </recommendedName>
</protein>
<comment type="caution">
    <text evidence="4">The sequence shown here is derived from an EMBL/GenBank/DDBJ whole genome shotgun (WGS) entry which is preliminary data.</text>
</comment>
<feature type="compositionally biased region" description="Low complexity" evidence="2">
    <location>
        <begin position="79"/>
        <end position="88"/>
    </location>
</feature>
<feature type="compositionally biased region" description="Low complexity" evidence="2">
    <location>
        <begin position="101"/>
        <end position="130"/>
    </location>
</feature>
<feature type="region of interest" description="Disordered" evidence="2">
    <location>
        <begin position="687"/>
        <end position="718"/>
    </location>
</feature>
<dbReference type="InterPro" id="IPR000949">
    <property type="entry name" value="ELM2_dom"/>
</dbReference>
<organism evidence="4 5">
    <name type="scientific">Besnoitia besnoiti</name>
    <name type="common">Apicomplexan protozoan</name>
    <dbReference type="NCBI Taxonomy" id="94643"/>
    <lineage>
        <taxon>Eukaryota</taxon>
        <taxon>Sar</taxon>
        <taxon>Alveolata</taxon>
        <taxon>Apicomplexa</taxon>
        <taxon>Conoidasida</taxon>
        <taxon>Coccidia</taxon>
        <taxon>Eucoccidiorida</taxon>
        <taxon>Eimeriorina</taxon>
        <taxon>Sarcocystidae</taxon>
        <taxon>Besnoitia</taxon>
    </lineage>
</organism>
<dbReference type="VEuPathDB" id="ToxoDB:BESB_030140"/>
<evidence type="ECO:0000256" key="2">
    <source>
        <dbReference type="SAM" id="MobiDB-lite"/>
    </source>
</evidence>
<dbReference type="Proteomes" id="UP000224006">
    <property type="component" value="Chromosome XIII"/>
</dbReference>
<evidence type="ECO:0000313" key="4">
    <source>
        <dbReference type="EMBL" id="PFH31140.1"/>
    </source>
</evidence>
<keyword evidence="1" id="KW-0539">Nucleus</keyword>
<dbReference type="Pfam" id="PF15863">
    <property type="entry name" value="EELM2"/>
    <property type="match status" value="1"/>
</dbReference>
<proteinExistence type="predicted"/>
<feature type="compositionally biased region" description="Low complexity" evidence="2">
    <location>
        <begin position="424"/>
        <end position="434"/>
    </location>
</feature>
<reference evidence="4 5" key="1">
    <citation type="submission" date="2017-09" db="EMBL/GenBank/DDBJ databases">
        <title>Genome sequencing of Besnoitia besnoiti strain Bb-Ger1.</title>
        <authorList>
            <person name="Schares G."/>
            <person name="Venepally P."/>
            <person name="Lorenzi H.A."/>
        </authorList>
    </citation>
    <scope>NUCLEOTIDE SEQUENCE [LARGE SCALE GENOMIC DNA]</scope>
    <source>
        <strain evidence="4 5">Bb-Ger1</strain>
    </source>
</reference>
<dbReference type="KEGG" id="bbes:BESB_030140"/>
<evidence type="ECO:0000259" key="3">
    <source>
        <dbReference type="PROSITE" id="PS51156"/>
    </source>
</evidence>
<feature type="compositionally biased region" description="Gly residues" evidence="2">
    <location>
        <begin position="489"/>
        <end position="500"/>
    </location>
</feature>
<feature type="region of interest" description="Disordered" evidence="2">
    <location>
        <begin position="1"/>
        <end position="145"/>
    </location>
</feature>
<feature type="domain" description="ELM2" evidence="3">
    <location>
        <begin position="545"/>
        <end position="662"/>
    </location>
</feature>
<evidence type="ECO:0000313" key="5">
    <source>
        <dbReference type="Proteomes" id="UP000224006"/>
    </source>
</evidence>
<keyword evidence="5" id="KW-1185">Reference proteome</keyword>
<dbReference type="GeneID" id="40308066"/>
<name>A0A2A9M6V1_BESBE</name>
<feature type="compositionally biased region" description="Basic and acidic residues" evidence="2">
    <location>
        <begin position="301"/>
        <end position="319"/>
    </location>
</feature>
<evidence type="ECO:0000256" key="1">
    <source>
        <dbReference type="ARBA" id="ARBA00023242"/>
    </source>
</evidence>
<feature type="compositionally biased region" description="Basic and acidic residues" evidence="2">
    <location>
        <begin position="331"/>
        <end position="345"/>
    </location>
</feature>
<dbReference type="EMBL" id="NWUJ01000016">
    <property type="protein sequence ID" value="PFH31140.1"/>
    <property type="molecule type" value="Genomic_DNA"/>
</dbReference>
<sequence>MTHLVSASTSRPSCSFPSPAAAPSHLPSSTGAAQSAAPSKLGRAIPVSTLSPPGAAPPSEPMCASPSAVDSPAEPRLPPSRALASSSSTAGPLPAAAPGDSAGLQAGSSLAAGAEAPSLAAPSAPASPASKGKKTSREEFSPAAGCSLADGFALAAKRTRRADAVSPTDLAPENTDSWLGEGTSPQKPQRTGEASAGPPHSGASDAGKASDDMGEGSGFGDERGDRGGARLQNGAKSAKTCREPVAAVAKSDDGWGGGAKQEAAGDGVASEATPHPGVRSAGAVGSPTEGESRNGVCGQKPGEEERQGSGREARAESTHPADFCSLCGQPRAEDGRGRAGVKQEPEALNGVSKKADRPAASGGGVAADGDEDDDTWVCETCLRCAEEEAKTEEESLWHKADPNGIPRPEPAGSASPNIEDKGSPEASSAPGSSPATPPTAPSVSSAASASQGAAARSSASAPRSAGGKGGDHETVVASSSGGGKRREAGAGGGGGAGSGAGSASCSGGRGDRSGGGSVPAGARACAAAGAANPAKCIDEGTTRSTTVHVGPNHQVPALPAFFLDSSCWPRPPADTVLDPSLTARLVYSPSALERIKLRREQEGRQDRSISCDADMTAFVKACSQNWKTRPGWQPFSPEFAYKILHYAGYDPVRALHIMNDPQFSFRDVCDPPLRKYDNKWKPKDRRGLIAATPYPPPISARGSLARRHHRDVSGYSLR</sequence>
<feature type="compositionally biased region" description="Basic and acidic residues" evidence="2">
    <location>
        <begin position="389"/>
        <end position="401"/>
    </location>
</feature>
<dbReference type="InterPro" id="IPR031724">
    <property type="entry name" value="EELM2"/>
</dbReference>
<dbReference type="PROSITE" id="PS51156">
    <property type="entry name" value="ELM2"/>
    <property type="match status" value="1"/>
</dbReference>
<dbReference type="RefSeq" id="XP_029215149.1">
    <property type="nucleotide sequence ID" value="XM_029361682.1"/>
</dbReference>
<feature type="compositionally biased region" description="Low complexity" evidence="2">
    <location>
        <begin position="10"/>
        <end position="29"/>
    </location>
</feature>
<accession>A0A2A9M6V1</accession>
<feature type="region of interest" description="Disordered" evidence="2">
    <location>
        <begin position="389"/>
        <end position="521"/>
    </location>
</feature>
<feature type="region of interest" description="Disordered" evidence="2">
    <location>
        <begin position="158"/>
        <end position="373"/>
    </location>
</feature>
<dbReference type="OrthoDB" id="5876363at2759"/>
<feature type="compositionally biased region" description="Low complexity" evidence="2">
    <location>
        <begin position="441"/>
        <end position="465"/>
    </location>
</feature>
<dbReference type="AlphaFoldDB" id="A0A2A9M6V1"/>
<gene>
    <name evidence="4" type="ORF">BESB_030140</name>
</gene>